<evidence type="ECO:0000256" key="9">
    <source>
        <dbReference type="ARBA" id="ARBA00040780"/>
    </source>
</evidence>
<accession>A0A346PAN8</accession>
<feature type="domain" description="ABC transmembrane type-1" evidence="11">
    <location>
        <begin position="70"/>
        <end position="283"/>
    </location>
</feature>
<dbReference type="CDD" id="cd06261">
    <property type="entry name" value="TM_PBP2"/>
    <property type="match status" value="1"/>
</dbReference>
<evidence type="ECO:0000259" key="11">
    <source>
        <dbReference type="PROSITE" id="PS50928"/>
    </source>
</evidence>
<evidence type="ECO:0000313" key="12">
    <source>
        <dbReference type="EMBL" id="AXR76583.1"/>
    </source>
</evidence>
<evidence type="ECO:0000256" key="7">
    <source>
        <dbReference type="ARBA" id="ARBA00022989"/>
    </source>
</evidence>
<evidence type="ECO:0000256" key="10">
    <source>
        <dbReference type="RuleBase" id="RU363032"/>
    </source>
</evidence>
<evidence type="ECO:0000313" key="13">
    <source>
        <dbReference type="EMBL" id="AXR80260.1"/>
    </source>
</evidence>
<keyword evidence="8 10" id="KW-0472">Membrane</keyword>
<dbReference type="InterPro" id="IPR000515">
    <property type="entry name" value="MetI-like"/>
</dbReference>
<dbReference type="Pfam" id="PF00528">
    <property type="entry name" value="BPD_transp_1"/>
    <property type="match status" value="1"/>
</dbReference>
<keyword evidence="6 10" id="KW-0812">Transmembrane</keyword>
<organism evidence="12 15">
    <name type="scientific">Natrarchaeobaculum sulfurireducens</name>
    <dbReference type="NCBI Taxonomy" id="2044521"/>
    <lineage>
        <taxon>Archaea</taxon>
        <taxon>Methanobacteriati</taxon>
        <taxon>Methanobacteriota</taxon>
        <taxon>Stenosarchaea group</taxon>
        <taxon>Halobacteria</taxon>
        <taxon>Halobacteriales</taxon>
        <taxon>Natrialbaceae</taxon>
        <taxon>Natrarchaeobaculum</taxon>
    </lineage>
</organism>
<reference evidence="15" key="1">
    <citation type="submission" date="2017-10" db="EMBL/GenBank/DDBJ databases">
        <title>Phenotypic and genomic properties of facultatively anaerobic sulfur-reducing natronoarchaea from hypersaline soda lakes.</title>
        <authorList>
            <person name="Sorokin D.Y."/>
            <person name="Kublanov I.V."/>
            <person name="Roman P."/>
            <person name="Sinninghe Damste J.S."/>
            <person name="Golyshin P.N."/>
            <person name="Rojo D."/>
            <person name="Ciordia S."/>
            <person name="Mena Md.C."/>
            <person name="Ferrer M."/>
            <person name="Messina E."/>
            <person name="Smedile F."/>
            <person name="La Spada G."/>
            <person name="La Cono V."/>
            <person name="Yakimov M.M."/>
        </authorList>
    </citation>
    <scope>NUCLEOTIDE SEQUENCE [LARGE SCALE GENOMIC DNA]</scope>
    <source>
        <strain evidence="15">AArc1</strain>
    </source>
</reference>
<reference evidence="12" key="3">
    <citation type="journal article" date="2019" name="Int. J. Syst. Evol. Microbiol.">
        <title>Natronolimnobius sulfurireducens sp. nov. and Halalkaliarchaeum desulfuricum gen. nov., sp. nov., the first sulfur-respiring alkaliphilic haloarchaea from hypersaline alkaline lakes.</title>
        <authorList>
            <person name="Sorokin D.Y."/>
            <person name="Yakimov M."/>
            <person name="Messina E."/>
            <person name="Merkel A.Y."/>
            <person name="Bale N.J."/>
            <person name="Sinninghe Damste J.S."/>
        </authorList>
    </citation>
    <scope>NUCLEOTIDE SEQUENCE</scope>
    <source>
        <strain evidence="13">AArc-Mg</strain>
        <strain evidence="12">AArc1</strain>
    </source>
</reference>
<comment type="subunit">
    <text evidence="2">The complex is composed of two ATP-binding proteins (UgpC), two transmembrane proteins (UgpA and UgpE) and a solute-binding protein (UgpB).</text>
</comment>
<evidence type="ECO:0000313" key="15">
    <source>
        <dbReference type="Proteomes" id="UP000258707"/>
    </source>
</evidence>
<gene>
    <name evidence="12" type="ORF">AArc1_0239</name>
    <name evidence="13" type="ORF">AArcMg_0237</name>
</gene>
<dbReference type="KEGG" id="nan:AArc1_0239"/>
<dbReference type="Proteomes" id="UP000258707">
    <property type="component" value="Chromosome"/>
</dbReference>
<dbReference type="Proteomes" id="UP000258613">
    <property type="component" value="Chromosome"/>
</dbReference>
<protein>
    <recommendedName>
        <fullName evidence="9">sn-glycerol-3-phosphate transport system permease protein UgpA</fullName>
    </recommendedName>
</protein>
<reference evidence="14" key="2">
    <citation type="submission" date="2018-02" db="EMBL/GenBank/DDBJ databases">
        <title>Phenotypic and genomic properties of facultatively anaerobic sulfur-reducing natronoarchaea from hypersaline soda lakes.</title>
        <authorList>
            <person name="Sorokin D.Y."/>
            <person name="Kublanov I.V."/>
            <person name="Roman P."/>
            <person name="Sinninghe Damste J.S."/>
            <person name="Golyshin P.N."/>
            <person name="Rojo D."/>
            <person name="Ciordia S."/>
            <person name="Mena M.D.C."/>
            <person name="Ferrer M."/>
            <person name="Messina E."/>
            <person name="Smedile F."/>
            <person name="La Spada G."/>
            <person name="La Cono V."/>
            <person name="Yakimov M.M."/>
        </authorList>
    </citation>
    <scope>NUCLEOTIDE SEQUENCE [LARGE SCALE GENOMIC DNA]</scope>
    <source>
        <strain evidence="14">AArc-Mg</strain>
    </source>
</reference>
<sequence length="294" mass="32549">MTREIYDRSWLAYLLLVPTLVVSAVFLYYPAFQAVHLSLYETLQFGTQRLWTGLGNYSYLLTSSDFHASIGVTIAFSAIVIVGVMAISLLISYLIYEVSVGQSSYLIAAIWPYALPPAVAGIVFFYIIHPSLGVLTQPIQAVFGVNVDWFTRGGQAFVVVVTAVIWKQIGYNVIFMIAALNNVPDALGEVADLDGVGPLERLRRIYVPLISPTLLFLVVMNTIYAFFHTFAFIDILTQGGPGGATNILIYDLYRNAFEFNNHGLASAQSVILFLIVGGLMYAQLRLSDRYTHYG</sequence>
<feature type="transmembrane region" description="Helical" evidence="10">
    <location>
        <begin position="108"/>
        <end position="129"/>
    </location>
</feature>
<dbReference type="GO" id="GO:0005886">
    <property type="term" value="C:plasma membrane"/>
    <property type="evidence" value="ECO:0007669"/>
    <property type="project" value="UniProtKB-SubCell"/>
</dbReference>
<proteinExistence type="inferred from homology"/>
<evidence type="ECO:0000313" key="14">
    <source>
        <dbReference type="Proteomes" id="UP000258613"/>
    </source>
</evidence>
<feature type="transmembrane region" description="Helical" evidence="10">
    <location>
        <begin position="205"/>
        <end position="227"/>
    </location>
</feature>
<dbReference type="InterPro" id="IPR050809">
    <property type="entry name" value="UgpAE/MalFG_permease"/>
</dbReference>
<evidence type="ECO:0000256" key="6">
    <source>
        <dbReference type="ARBA" id="ARBA00022692"/>
    </source>
</evidence>
<comment type="similarity">
    <text evidence="10">Belongs to the binding-protein-dependent transport system permease family.</text>
</comment>
<dbReference type="Gene3D" id="1.10.3720.10">
    <property type="entry name" value="MetI-like"/>
    <property type="match status" value="1"/>
</dbReference>
<comment type="subcellular location">
    <subcellularLocation>
        <location evidence="1">Cell inner membrane</location>
        <topology evidence="1">Multi-pass membrane protein</topology>
    </subcellularLocation>
    <subcellularLocation>
        <location evidence="10">Cell membrane</location>
        <topology evidence="10">Multi-pass membrane protein</topology>
    </subcellularLocation>
</comment>
<dbReference type="GeneID" id="37640723"/>
<evidence type="ECO:0000256" key="3">
    <source>
        <dbReference type="ARBA" id="ARBA00022448"/>
    </source>
</evidence>
<dbReference type="RefSeq" id="WP_117362722.1">
    <property type="nucleotide sequence ID" value="NZ_CP024047.1"/>
</dbReference>
<dbReference type="InterPro" id="IPR035906">
    <property type="entry name" value="MetI-like_sf"/>
</dbReference>
<name>A0A346PAN8_9EURY</name>
<keyword evidence="12" id="KW-0762">Sugar transport</keyword>
<evidence type="ECO:0000256" key="8">
    <source>
        <dbReference type="ARBA" id="ARBA00023136"/>
    </source>
</evidence>
<dbReference type="EMBL" id="CP027033">
    <property type="protein sequence ID" value="AXR80260.1"/>
    <property type="molecule type" value="Genomic_DNA"/>
</dbReference>
<dbReference type="EMBL" id="CP024047">
    <property type="protein sequence ID" value="AXR76583.1"/>
    <property type="molecule type" value="Genomic_DNA"/>
</dbReference>
<feature type="transmembrane region" description="Helical" evidence="10">
    <location>
        <begin position="66"/>
        <end position="96"/>
    </location>
</feature>
<evidence type="ECO:0000256" key="4">
    <source>
        <dbReference type="ARBA" id="ARBA00022475"/>
    </source>
</evidence>
<keyword evidence="3 10" id="KW-0813">Transport</keyword>
<keyword evidence="14" id="KW-1185">Reference proteome</keyword>
<feature type="transmembrane region" description="Helical" evidence="10">
    <location>
        <begin position="263"/>
        <end position="282"/>
    </location>
</feature>
<dbReference type="SUPFAM" id="SSF161098">
    <property type="entry name" value="MetI-like"/>
    <property type="match status" value="1"/>
</dbReference>
<dbReference type="PROSITE" id="PS50928">
    <property type="entry name" value="ABC_TM1"/>
    <property type="match status" value="1"/>
</dbReference>
<feature type="transmembrane region" description="Helical" evidence="10">
    <location>
        <begin position="12"/>
        <end position="31"/>
    </location>
</feature>
<evidence type="ECO:0000256" key="2">
    <source>
        <dbReference type="ARBA" id="ARBA00011557"/>
    </source>
</evidence>
<evidence type="ECO:0000256" key="1">
    <source>
        <dbReference type="ARBA" id="ARBA00004429"/>
    </source>
</evidence>
<keyword evidence="5" id="KW-0997">Cell inner membrane</keyword>
<dbReference type="PANTHER" id="PTHR43227">
    <property type="entry name" value="BLL4140 PROTEIN"/>
    <property type="match status" value="1"/>
</dbReference>
<feature type="transmembrane region" description="Helical" evidence="10">
    <location>
        <begin position="149"/>
        <end position="166"/>
    </location>
</feature>
<dbReference type="KEGG" id="nag:AArcMg_0237"/>
<evidence type="ECO:0000256" key="5">
    <source>
        <dbReference type="ARBA" id="ARBA00022519"/>
    </source>
</evidence>
<dbReference type="PANTHER" id="PTHR43227:SF9">
    <property type="entry name" value="SN-GLYCEROL-3-PHOSPHATE TRANSPORT SYSTEM PERMEASE PROTEIN UGPA"/>
    <property type="match status" value="1"/>
</dbReference>
<dbReference type="OrthoDB" id="45815at2157"/>
<keyword evidence="7 10" id="KW-1133">Transmembrane helix</keyword>
<dbReference type="GO" id="GO:0055085">
    <property type="term" value="P:transmembrane transport"/>
    <property type="evidence" value="ECO:0007669"/>
    <property type="project" value="InterPro"/>
</dbReference>
<accession>A0A346PL65</accession>
<dbReference type="AlphaFoldDB" id="A0A346PAN8"/>
<keyword evidence="4" id="KW-1003">Cell membrane</keyword>